<sequence length="51" mass="5216">MKFTILATVLTFVALAIASPIPVADDVSARQNHGMCVSAVDGGDPVQIDGC</sequence>
<proteinExistence type="predicted"/>
<gene>
    <name evidence="2" type="ORF">GQ43DRAFT_441012</name>
</gene>
<comment type="caution">
    <text evidence="2">The sequence shown here is derived from an EMBL/GenBank/DDBJ whole genome shotgun (WGS) entry which is preliminary data.</text>
</comment>
<keyword evidence="3" id="KW-1185">Reference proteome</keyword>
<dbReference type="OrthoDB" id="3772259at2759"/>
<dbReference type="EMBL" id="ML993996">
    <property type="protein sequence ID" value="KAF2200966.1"/>
    <property type="molecule type" value="Genomic_DNA"/>
</dbReference>
<accession>A0A9P4JMK2</accession>
<name>A0A9P4JMK2_9PLEO</name>
<feature type="chain" id="PRO_5040242714" evidence="1">
    <location>
        <begin position="19"/>
        <end position="51"/>
    </location>
</feature>
<feature type="signal peptide" evidence="1">
    <location>
        <begin position="1"/>
        <end position="18"/>
    </location>
</feature>
<keyword evidence="1" id="KW-0732">Signal</keyword>
<dbReference type="AlphaFoldDB" id="A0A9P4JMK2"/>
<reference evidence="2" key="1">
    <citation type="journal article" date="2020" name="Stud. Mycol.">
        <title>101 Dothideomycetes genomes: a test case for predicting lifestyles and emergence of pathogens.</title>
        <authorList>
            <person name="Haridas S."/>
            <person name="Albert R."/>
            <person name="Binder M."/>
            <person name="Bloem J."/>
            <person name="Labutti K."/>
            <person name="Salamov A."/>
            <person name="Andreopoulos B."/>
            <person name="Baker S."/>
            <person name="Barry K."/>
            <person name="Bills G."/>
            <person name="Bluhm B."/>
            <person name="Cannon C."/>
            <person name="Castanera R."/>
            <person name="Culley D."/>
            <person name="Daum C."/>
            <person name="Ezra D."/>
            <person name="Gonzalez J."/>
            <person name="Henrissat B."/>
            <person name="Kuo A."/>
            <person name="Liang C."/>
            <person name="Lipzen A."/>
            <person name="Lutzoni F."/>
            <person name="Magnuson J."/>
            <person name="Mondo S."/>
            <person name="Nolan M."/>
            <person name="Ohm R."/>
            <person name="Pangilinan J."/>
            <person name="Park H.-J."/>
            <person name="Ramirez L."/>
            <person name="Alfaro M."/>
            <person name="Sun H."/>
            <person name="Tritt A."/>
            <person name="Yoshinaga Y."/>
            <person name="Zwiers L.-H."/>
            <person name="Turgeon B."/>
            <person name="Goodwin S."/>
            <person name="Spatafora J."/>
            <person name="Crous P."/>
            <person name="Grigoriev I."/>
        </authorList>
    </citation>
    <scope>NUCLEOTIDE SEQUENCE</scope>
    <source>
        <strain evidence="2">ATCC 74209</strain>
    </source>
</reference>
<organism evidence="2 3">
    <name type="scientific">Delitschia confertaspora ATCC 74209</name>
    <dbReference type="NCBI Taxonomy" id="1513339"/>
    <lineage>
        <taxon>Eukaryota</taxon>
        <taxon>Fungi</taxon>
        <taxon>Dikarya</taxon>
        <taxon>Ascomycota</taxon>
        <taxon>Pezizomycotina</taxon>
        <taxon>Dothideomycetes</taxon>
        <taxon>Pleosporomycetidae</taxon>
        <taxon>Pleosporales</taxon>
        <taxon>Delitschiaceae</taxon>
        <taxon>Delitschia</taxon>
    </lineage>
</organism>
<dbReference type="Proteomes" id="UP000799536">
    <property type="component" value="Unassembled WGS sequence"/>
</dbReference>
<protein>
    <submittedName>
        <fullName evidence="2">Uncharacterized protein</fullName>
    </submittedName>
</protein>
<evidence type="ECO:0000313" key="3">
    <source>
        <dbReference type="Proteomes" id="UP000799536"/>
    </source>
</evidence>
<evidence type="ECO:0000313" key="2">
    <source>
        <dbReference type="EMBL" id="KAF2200966.1"/>
    </source>
</evidence>
<evidence type="ECO:0000256" key="1">
    <source>
        <dbReference type="SAM" id="SignalP"/>
    </source>
</evidence>